<feature type="region of interest" description="Disordered" evidence="2">
    <location>
        <begin position="217"/>
        <end position="236"/>
    </location>
</feature>
<dbReference type="Proteomes" id="UP001057375">
    <property type="component" value="Unassembled WGS sequence"/>
</dbReference>
<comment type="similarity">
    <text evidence="1">Belongs to the VPS13 family.</text>
</comment>
<reference evidence="3" key="1">
    <citation type="submission" date="2022-03" db="EMBL/GenBank/DDBJ databases">
        <title>Draft genome sequence of Aduncisulcus paluster, a free-living microaerophilic Fornicata.</title>
        <authorList>
            <person name="Yuyama I."/>
            <person name="Kume K."/>
            <person name="Tamura T."/>
            <person name="Inagaki Y."/>
            <person name="Hashimoto T."/>
        </authorList>
    </citation>
    <scope>NUCLEOTIDE SEQUENCE</scope>
    <source>
        <strain evidence="3">NY0171</strain>
    </source>
</reference>
<name>A0ABQ5KNR5_9EUKA</name>
<dbReference type="PANTHER" id="PTHR16166">
    <property type="entry name" value="VACUOLAR PROTEIN SORTING-ASSOCIATED PROTEIN VPS13"/>
    <property type="match status" value="1"/>
</dbReference>
<organism evidence="3 4">
    <name type="scientific">Aduncisulcus paluster</name>
    <dbReference type="NCBI Taxonomy" id="2918883"/>
    <lineage>
        <taxon>Eukaryota</taxon>
        <taxon>Metamonada</taxon>
        <taxon>Carpediemonas-like organisms</taxon>
        <taxon>Aduncisulcus</taxon>
    </lineage>
</organism>
<gene>
    <name evidence="3" type="ORF">ADUPG1_006991</name>
</gene>
<evidence type="ECO:0000256" key="1">
    <source>
        <dbReference type="ARBA" id="ARBA00006545"/>
    </source>
</evidence>
<feature type="non-terminal residue" evidence="3">
    <location>
        <position position="1"/>
    </location>
</feature>
<keyword evidence="4" id="KW-1185">Reference proteome</keyword>
<feature type="region of interest" description="Disordered" evidence="2">
    <location>
        <begin position="39"/>
        <end position="60"/>
    </location>
</feature>
<sequence>LKRQILTIIGSTSLLGNPVGVVRSLGAGLNDFFVEPWKKSEQKEGKEEEGKEGKEKERGRFVKQTGKGAASLMINTTRGVTSAVSGVIGAASGGLSTLAEAEYQEKRLRRERDAISSSSHMGAAALALGDGVIGGVTGLVTLPVKYAQKEGIKGFFKGIGHSVKDFFVKPVTGILDAGSHTVSAIGAVGKKEIMFKRVHDPRITDDCGRIIPICSFRNPGRKEDEDEDEFDEHEEK</sequence>
<protein>
    <submittedName>
        <fullName evidence="3">Vacuolar protein sorting-associated protein 13 like protein</fullName>
    </submittedName>
</protein>
<proteinExistence type="inferred from homology"/>
<evidence type="ECO:0000313" key="4">
    <source>
        <dbReference type="Proteomes" id="UP001057375"/>
    </source>
</evidence>
<dbReference type="InterPro" id="IPR026847">
    <property type="entry name" value="VPS13"/>
</dbReference>
<evidence type="ECO:0000313" key="3">
    <source>
        <dbReference type="EMBL" id="GKT32954.1"/>
    </source>
</evidence>
<dbReference type="PANTHER" id="PTHR16166:SF93">
    <property type="entry name" value="INTERMEMBRANE LIPID TRANSFER PROTEIN VPS13"/>
    <property type="match status" value="1"/>
</dbReference>
<evidence type="ECO:0000256" key="2">
    <source>
        <dbReference type="SAM" id="MobiDB-lite"/>
    </source>
</evidence>
<dbReference type="EMBL" id="BQXS01010096">
    <property type="protein sequence ID" value="GKT32954.1"/>
    <property type="molecule type" value="Genomic_DNA"/>
</dbReference>
<accession>A0ABQ5KNR5</accession>
<comment type="caution">
    <text evidence="3">The sequence shown here is derived from an EMBL/GenBank/DDBJ whole genome shotgun (WGS) entry which is preliminary data.</text>
</comment>
<feature type="compositionally biased region" description="Acidic residues" evidence="2">
    <location>
        <begin position="224"/>
        <end position="236"/>
    </location>
</feature>